<evidence type="ECO:0000256" key="3">
    <source>
        <dbReference type="ARBA" id="ARBA00023125"/>
    </source>
</evidence>
<keyword evidence="8" id="KW-1185">Reference proteome</keyword>
<dbReference type="Pfam" id="PF03466">
    <property type="entry name" value="LysR_substrate"/>
    <property type="match status" value="1"/>
</dbReference>
<dbReference type="SUPFAM" id="SSF46785">
    <property type="entry name" value="Winged helix' DNA-binding domain"/>
    <property type="match status" value="1"/>
</dbReference>
<dbReference type="FunFam" id="1.10.10.10:FF:000001">
    <property type="entry name" value="LysR family transcriptional regulator"/>
    <property type="match status" value="1"/>
</dbReference>
<dbReference type="SUPFAM" id="SSF53850">
    <property type="entry name" value="Periplasmic binding protein-like II"/>
    <property type="match status" value="1"/>
</dbReference>
<dbReference type="Gene3D" id="1.10.10.10">
    <property type="entry name" value="Winged helix-like DNA-binding domain superfamily/Winged helix DNA-binding domain"/>
    <property type="match status" value="1"/>
</dbReference>
<dbReference type="GO" id="GO:0003700">
    <property type="term" value="F:DNA-binding transcription factor activity"/>
    <property type="evidence" value="ECO:0007669"/>
    <property type="project" value="InterPro"/>
</dbReference>
<evidence type="ECO:0000256" key="5">
    <source>
        <dbReference type="ARBA" id="ARBA00023163"/>
    </source>
</evidence>
<evidence type="ECO:0000313" key="8">
    <source>
        <dbReference type="Proteomes" id="UP000677537"/>
    </source>
</evidence>
<protein>
    <submittedName>
        <fullName evidence="7">LysR family transcriptional regulator</fullName>
    </submittedName>
</protein>
<dbReference type="InterPro" id="IPR036388">
    <property type="entry name" value="WH-like_DNA-bd_sf"/>
</dbReference>
<keyword evidence="2" id="KW-0805">Transcription regulation</keyword>
<evidence type="ECO:0000256" key="2">
    <source>
        <dbReference type="ARBA" id="ARBA00023015"/>
    </source>
</evidence>
<dbReference type="CDD" id="cd08411">
    <property type="entry name" value="PBP2_OxyR"/>
    <property type="match status" value="1"/>
</dbReference>
<comment type="caution">
    <text evidence="7">The sequence shown here is derived from an EMBL/GenBank/DDBJ whole genome shotgun (WGS) entry which is preliminary data.</text>
</comment>
<proteinExistence type="inferred from homology"/>
<dbReference type="AlphaFoldDB" id="A0A940MVT5"/>
<dbReference type="PANTHER" id="PTHR30346:SF26">
    <property type="entry name" value="HYDROGEN PEROXIDE-INDUCIBLE GENES ACTIVATOR"/>
    <property type="match status" value="1"/>
</dbReference>
<dbReference type="InterPro" id="IPR000847">
    <property type="entry name" value="LysR_HTH_N"/>
</dbReference>
<dbReference type="GO" id="GO:0003677">
    <property type="term" value="F:DNA binding"/>
    <property type="evidence" value="ECO:0007669"/>
    <property type="project" value="UniProtKB-KW"/>
</dbReference>
<dbReference type="EMBL" id="JAGIZA010000004">
    <property type="protein sequence ID" value="MBP0492623.1"/>
    <property type="molecule type" value="Genomic_DNA"/>
</dbReference>
<keyword evidence="4" id="KW-0010">Activator</keyword>
<evidence type="ECO:0000256" key="1">
    <source>
        <dbReference type="ARBA" id="ARBA00009437"/>
    </source>
</evidence>
<comment type="similarity">
    <text evidence="1">Belongs to the LysR transcriptional regulatory family.</text>
</comment>
<evidence type="ECO:0000313" key="7">
    <source>
        <dbReference type="EMBL" id="MBP0492623.1"/>
    </source>
</evidence>
<dbReference type="PRINTS" id="PR00039">
    <property type="entry name" value="HTHLYSR"/>
</dbReference>
<organism evidence="7 8">
    <name type="scientific">Roseomonas indoligenes</name>
    <dbReference type="NCBI Taxonomy" id="2820811"/>
    <lineage>
        <taxon>Bacteria</taxon>
        <taxon>Pseudomonadati</taxon>
        <taxon>Pseudomonadota</taxon>
        <taxon>Alphaproteobacteria</taxon>
        <taxon>Acetobacterales</taxon>
        <taxon>Roseomonadaceae</taxon>
        <taxon>Roseomonas</taxon>
    </lineage>
</organism>
<evidence type="ECO:0000259" key="6">
    <source>
        <dbReference type="PROSITE" id="PS50931"/>
    </source>
</evidence>
<reference evidence="7" key="1">
    <citation type="submission" date="2021-03" db="EMBL/GenBank/DDBJ databases">
        <authorList>
            <person name="So Y."/>
        </authorList>
    </citation>
    <scope>NUCLEOTIDE SEQUENCE</scope>
    <source>
        <strain evidence="7">SG15</strain>
    </source>
</reference>
<gene>
    <name evidence="7" type="ORF">J5Y10_07515</name>
</gene>
<dbReference type="Proteomes" id="UP000677537">
    <property type="component" value="Unassembled WGS sequence"/>
</dbReference>
<dbReference type="InterPro" id="IPR005119">
    <property type="entry name" value="LysR_subst-bd"/>
</dbReference>
<dbReference type="GO" id="GO:0032993">
    <property type="term" value="C:protein-DNA complex"/>
    <property type="evidence" value="ECO:0007669"/>
    <property type="project" value="TreeGrafter"/>
</dbReference>
<dbReference type="RefSeq" id="WP_209372344.1">
    <property type="nucleotide sequence ID" value="NZ_JAGIZA010000004.1"/>
</dbReference>
<dbReference type="Gene3D" id="3.40.190.10">
    <property type="entry name" value="Periplasmic binding protein-like II"/>
    <property type="match status" value="2"/>
</dbReference>
<keyword evidence="3" id="KW-0238">DNA-binding</keyword>
<dbReference type="InterPro" id="IPR036390">
    <property type="entry name" value="WH_DNA-bd_sf"/>
</dbReference>
<dbReference type="PROSITE" id="PS50931">
    <property type="entry name" value="HTH_LYSR"/>
    <property type="match status" value="1"/>
</dbReference>
<dbReference type="Pfam" id="PF00126">
    <property type="entry name" value="HTH_1"/>
    <property type="match status" value="1"/>
</dbReference>
<keyword evidence="5" id="KW-0804">Transcription</keyword>
<sequence>MDRALPPSYGDGGWRAMNLAGLSFRDIEYLVAVADHLHFGKAATACAVSQPTLSAQVRKLEEYLGIQVFERASRSVMVTDRGAEVLAQCRAVLAEGRRLLEMAQSRSEPLGGQFRLGVISTLAPYVAPIILSPLRERFPKLRLHLVDGTANGLVRGLEAGELDALLASSPIRGIELSELPVFHESFVLAVPRDHRLAVIERVTMDDVPPGELILLSDGHCLRDQTIALFSAGQRAAQGGGAMQATSLETLRQMIGAGIGLSFLPQLAVQVGTLLDDMVAYRLIRDPTLPGRDISLFHRPSFGRIREVRLLRDVIRDALASLGTIRVHGHPQTRSLGAG</sequence>
<accession>A0A940MVT5</accession>
<name>A0A940MVT5_9PROT</name>
<dbReference type="PANTHER" id="PTHR30346">
    <property type="entry name" value="TRANSCRIPTIONAL DUAL REGULATOR HCAR-RELATED"/>
    <property type="match status" value="1"/>
</dbReference>
<feature type="domain" description="HTH lysR-type" evidence="6">
    <location>
        <begin position="22"/>
        <end position="79"/>
    </location>
</feature>
<evidence type="ECO:0000256" key="4">
    <source>
        <dbReference type="ARBA" id="ARBA00023159"/>
    </source>
</evidence>